<accession>A0AAW1Y598</accession>
<dbReference type="AlphaFoldDB" id="A0AAW1Y598"/>
<comment type="caution">
    <text evidence="1">The sequence shown here is derived from an EMBL/GenBank/DDBJ whole genome shotgun (WGS) entry which is preliminary data.</text>
</comment>
<gene>
    <name evidence="1" type="ORF">M0R45_008989</name>
</gene>
<name>A0AAW1Y598_RUBAR</name>
<protein>
    <submittedName>
        <fullName evidence="1">Uncharacterized protein</fullName>
    </submittedName>
</protein>
<organism evidence="1 2">
    <name type="scientific">Rubus argutus</name>
    <name type="common">Southern blackberry</name>
    <dbReference type="NCBI Taxonomy" id="59490"/>
    <lineage>
        <taxon>Eukaryota</taxon>
        <taxon>Viridiplantae</taxon>
        <taxon>Streptophyta</taxon>
        <taxon>Embryophyta</taxon>
        <taxon>Tracheophyta</taxon>
        <taxon>Spermatophyta</taxon>
        <taxon>Magnoliopsida</taxon>
        <taxon>eudicotyledons</taxon>
        <taxon>Gunneridae</taxon>
        <taxon>Pentapetalae</taxon>
        <taxon>rosids</taxon>
        <taxon>fabids</taxon>
        <taxon>Rosales</taxon>
        <taxon>Rosaceae</taxon>
        <taxon>Rosoideae</taxon>
        <taxon>Rosoideae incertae sedis</taxon>
        <taxon>Rubus</taxon>
    </lineage>
</organism>
<dbReference type="Proteomes" id="UP001457282">
    <property type="component" value="Unassembled WGS sequence"/>
</dbReference>
<reference evidence="1 2" key="1">
    <citation type="journal article" date="2023" name="G3 (Bethesda)">
        <title>A chromosome-length genome assembly and annotation of blackberry (Rubus argutus, cv. 'Hillquist').</title>
        <authorList>
            <person name="Bruna T."/>
            <person name="Aryal R."/>
            <person name="Dudchenko O."/>
            <person name="Sargent D.J."/>
            <person name="Mead D."/>
            <person name="Buti M."/>
            <person name="Cavallini A."/>
            <person name="Hytonen T."/>
            <person name="Andres J."/>
            <person name="Pham M."/>
            <person name="Weisz D."/>
            <person name="Mascagni F."/>
            <person name="Usai G."/>
            <person name="Natali L."/>
            <person name="Bassil N."/>
            <person name="Fernandez G.E."/>
            <person name="Lomsadze A."/>
            <person name="Armour M."/>
            <person name="Olukolu B."/>
            <person name="Poorten T."/>
            <person name="Britton C."/>
            <person name="Davik J."/>
            <person name="Ashrafi H."/>
            <person name="Aiden E.L."/>
            <person name="Borodovsky M."/>
            <person name="Worthington M."/>
        </authorList>
    </citation>
    <scope>NUCLEOTIDE SEQUENCE [LARGE SCALE GENOMIC DNA]</scope>
    <source>
        <strain evidence="1">PI 553951</strain>
    </source>
</reference>
<evidence type="ECO:0000313" key="2">
    <source>
        <dbReference type="Proteomes" id="UP001457282"/>
    </source>
</evidence>
<evidence type="ECO:0000313" key="1">
    <source>
        <dbReference type="EMBL" id="KAK9943379.1"/>
    </source>
</evidence>
<dbReference type="EMBL" id="JBEDUW010000002">
    <property type="protein sequence ID" value="KAK9943379.1"/>
    <property type="molecule type" value="Genomic_DNA"/>
</dbReference>
<keyword evidence="2" id="KW-1185">Reference proteome</keyword>
<sequence length="127" mass="14215">MEDLDEEGDELLNLSLAIVTNSGGERMKKRREGMRILASSSSVISAQPWRILPSCTKVFPCVATRCKRVVAYFADGLAARLLTRKSPFYDMILNEPTHEEEFVAFTRPLPDPPPPTTSLLILQPTRP</sequence>
<proteinExistence type="predicted"/>